<dbReference type="PROSITE" id="PS50531">
    <property type="entry name" value="HTH_IS21"/>
    <property type="match status" value="1"/>
</dbReference>
<protein>
    <submittedName>
        <fullName evidence="2">Transposase</fullName>
    </submittedName>
</protein>
<reference evidence="2 3" key="1">
    <citation type="submission" date="2018-03" db="EMBL/GenBank/DDBJ databases">
        <title>Genomic Encyclopedia of Type Strains, Phase III (KMG-III): the genomes of soil and plant-associated and newly described type strains.</title>
        <authorList>
            <person name="Whitman W."/>
        </authorList>
    </citation>
    <scope>NUCLEOTIDE SEQUENCE [LARGE SCALE GENOMIC DNA]</scope>
    <source>
        <strain evidence="2 3">CGMCC 4.7097</strain>
    </source>
</reference>
<accession>A0A2P8I1X7</accession>
<sequence>MVERVERTSSGVRIWGCTTVKSAPCPSCGVRSGRVHSRYDRKLDDAPVASRPVVLRFRVRRFFCDHLDCEVGTFVEQVDGLTVEHARRTLLSRTALERIGLALAGRTGARLAAGLGLPTGRSTLLRLVHALLDPPVEAVEVLGVDDFALRRGRRYAAVLIDAVTHRRVDVLPDRGAATLTAWLREHAGVRMVCRDGSATYAEAVRQGAPNAIQIGDRWHIWNNLVAAVEKTVTAHSTCWYVGPARRTQAAEEWALQRHAAIHDLLDQGVGLLECARRLGVSLNTVKRYARIPSAEQMRRPPPYRRSMVDPYRDHLRRRLVRQPDIPVTHLLAETRALGYPGSASLLVRYLKQGRAEPDRVPPSPRRLVTWLTSRPESLPEHHRRHLDDLTTSRPPMTALTRGVREFARILTHRRGQELGSWIEAVLADDLPALHRFVYGLRKDNDAVTAGLTLPHNNGPAQGVVNKIKLLKRQTYGRASFALLRKRILLNH</sequence>
<dbReference type="Pfam" id="PF01610">
    <property type="entry name" value="DDE_Tnp_ISL3"/>
    <property type="match status" value="2"/>
</dbReference>
<organism evidence="2 3">
    <name type="scientific">Saccharothrix carnea</name>
    <dbReference type="NCBI Taxonomy" id="1280637"/>
    <lineage>
        <taxon>Bacteria</taxon>
        <taxon>Bacillati</taxon>
        <taxon>Actinomycetota</taxon>
        <taxon>Actinomycetes</taxon>
        <taxon>Pseudonocardiales</taxon>
        <taxon>Pseudonocardiaceae</taxon>
        <taxon>Saccharothrix</taxon>
    </lineage>
</organism>
<comment type="caution">
    <text evidence="2">The sequence shown here is derived from an EMBL/GenBank/DDBJ whole genome shotgun (WGS) entry which is preliminary data.</text>
</comment>
<dbReference type="Proteomes" id="UP000241118">
    <property type="component" value="Unassembled WGS sequence"/>
</dbReference>
<dbReference type="InterPro" id="IPR002560">
    <property type="entry name" value="Transposase_DDE"/>
</dbReference>
<feature type="domain" description="HTH IS21-type" evidence="1">
    <location>
        <begin position="256"/>
        <end position="319"/>
    </location>
</feature>
<evidence type="ECO:0000313" key="3">
    <source>
        <dbReference type="Proteomes" id="UP000241118"/>
    </source>
</evidence>
<dbReference type="InterPro" id="IPR047951">
    <property type="entry name" value="Transpos_ISL3"/>
</dbReference>
<gene>
    <name evidence="2" type="ORF">B0I31_113150</name>
</gene>
<dbReference type="InterPro" id="IPR029261">
    <property type="entry name" value="Transposase_Znf"/>
</dbReference>
<dbReference type="NCBIfam" id="NF033550">
    <property type="entry name" value="transpos_ISL3"/>
    <property type="match status" value="1"/>
</dbReference>
<dbReference type="PANTHER" id="PTHR33498:SF1">
    <property type="entry name" value="TRANSPOSASE FOR INSERTION SEQUENCE ELEMENT IS1557"/>
    <property type="match status" value="1"/>
</dbReference>
<dbReference type="Pfam" id="PF14690">
    <property type="entry name" value="Zn_ribbon_ISL3"/>
    <property type="match status" value="1"/>
</dbReference>
<proteinExistence type="predicted"/>
<dbReference type="InterPro" id="IPR017894">
    <property type="entry name" value="HTH_IS21_transposase_type"/>
</dbReference>
<dbReference type="EMBL" id="PYAX01000013">
    <property type="protein sequence ID" value="PSL52477.1"/>
    <property type="molecule type" value="Genomic_DNA"/>
</dbReference>
<evidence type="ECO:0000313" key="2">
    <source>
        <dbReference type="EMBL" id="PSL52477.1"/>
    </source>
</evidence>
<name>A0A2P8I1X7_SACCR</name>
<dbReference type="AlphaFoldDB" id="A0A2P8I1X7"/>
<keyword evidence="3" id="KW-1185">Reference proteome</keyword>
<evidence type="ECO:0000259" key="1">
    <source>
        <dbReference type="PROSITE" id="PS50531"/>
    </source>
</evidence>
<dbReference type="PANTHER" id="PTHR33498">
    <property type="entry name" value="TRANSPOSASE FOR INSERTION SEQUENCE ELEMENT IS1557"/>
    <property type="match status" value="1"/>
</dbReference>